<feature type="region of interest" description="Disordered" evidence="3">
    <location>
        <begin position="752"/>
        <end position="804"/>
    </location>
</feature>
<dbReference type="SUPFAM" id="SSF54495">
    <property type="entry name" value="UBC-like"/>
    <property type="match status" value="1"/>
</dbReference>
<dbReference type="PROSITE" id="PS50127">
    <property type="entry name" value="UBC_2"/>
    <property type="match status" value="1"/>
</dbReference>
<evidence type="ECO:0000256" key="2">
    <source>
        <dbReference type="ARBA" id="ARBA00022786"/>
    </source>
</evidence>
<dbReference type="SMART" id="SM00212">
    <property type="entry name" value="UBCc"/>
    <property type="match status" value="1"/>
</dbReference>
<evidence type="ECO:0000313" key="6">
    <source>
        <dbReference type="Proteomes" id="UP000813461"/>
    </source>
</evidence>
<proteinExistence type="predicted"/>
<dbReference type="Pfam" id="PF00179">
    <property type="entry name" value="UQ_con"/>
    <property type="match status" value="1"/>
</dbReference>
<protein>
    <recommendedName>
        <fullName evidence="4">UBC core domain-containing protein</fullName>
    </recommendedName>
</protein>
<keyword evidence="1" id="KW-0808">Transferase</keyword>
<evidence type="ECO:0000259" key="4">
    <source>
        <dbReference type="PROSITE" id="PS50127"/>
    </source>
</evidence>
<feature type="compositionally biased region" description="Basic and acidic residues" evidence="3">
    <location>
        <begin position="948"/>
        <end position="958"/>
    </location>
</feature>
<evidence type="ECO:0000256" key="1">
    <source>
        <dbReference type="ARBA" id="ARBA00022679"/>
    </source>
</evidence>
<evidence type="ECO:0000256" key="3">
    <source>
        <dbReference type="SAM" id="MobiDB-lite"/>
    </source>
</evidence>
<feature type="region of interest" description="Disordered" evidence="3">
    <location>
        <begin position="1"/>
        <end position="21"/>
    </location>
</feature>
<feature type="compositionally biased region" description="Polar residues" evidence="3">
    <location>
        <begin position="779"/>
        <end position="788"/>
    </location>
</feature>
<sequence>MSHKSDPRRRSASPKPDDDADYLLAMRLYEELNGGQQHPLASAIPLQQGDPDTDADYAFALKVQFDDAEDDEPQPDAAPLPVNSTFDFNAPGSENAGWALKENAPKVADYHPETANAMSFSNLAHFIQHVRSAKCPSCGNAYFESHLDFSTKFQHLFGGKGALTSWLNCTFCSHSSCISCNSQAIAKASTVSIQGKQLAWCCVGGRLLLLAILLYGFDEQYSTQKHKESTSSTRRKQRHLPQPTTNDKQTPNKRGRGGGVGFGGPTRYPMLMAQMPSGMGYGSDMADINSWGAGYALSGHRFDAKSTNVDEKAKALSAQTSQDQSSAIILELVECLLPSFDRECGFDFDPPEAVIELLLESKILHYCAELLRNDSLEDATKRQEIYQSLISFLRTLGAHYATATRAIYTDRPIRAEQVNLLTFFFSPYPGPSTDTTSSLYKCLKNLSTQSELVLSSAQSNEKEFRTQDGQNLLLLCRQIADLQEYLLANSGEIGKSKATQQEAEVSAVDEVAANVVMKSHMYGSKAKGLRTSVLGRFKRLLTELTTLKTGLPPGIFVRYAEDRPDVQKVLIIGPAETPYENGLFEFDVFCDQKFPNNPPKVQFKTTGGGTVGFNPNLYADGKVCLSLLGTWQGEPWVPNESTLLQVYISIQAMILCDEPWYNEPGRETSYNRRAQNPHNPAAGYNQSIRQHTVRTAILGWLDDTPGLWKDVIDQHFRKNADKILKTAVEWSKIKVPPGPYASHDYFEDDYDDSFDSDGMGKPTASLTPQPPAMGGSSVAPPTTGSASSGFIPPAPPMRRPAPDRRNLTTLLPLLQKALGKYGVTKLVDENVAPAPQEPPKPRPTRKAPPASHPSVNHLSPYTNLPPFPPVSHMPVAPYMPSAPPMPYTAFPPPPYAMNNPYPSGIGSFSHFLGTGQILGNAPVDPNPRAPANTPTTDATNAGAGQGRYDTRSSTRGREGLSQVAPPATPPTTQDPWSSPAGYIWGSGAHDTTPPMGPGGRGGFTLGRGQGGRGGRGGRGGSL</sequence>
<organism evidence="5 6">
    <name type="scientific">Paraphoma chrysanthemicola</name>
    <dbReference type="NCBI Taxonomy" id="798071"/>
    <lineage>
        <taxon>Eukaryota</taxon>
        <taxon>Fungi</taxon>
        <taxon>Dikarya</taxon>
        <taxon>Ascomycota</taxon>
        <taxon>Pezizomycotina</taxon>
        <taxon>Dothideomycetes</taxon>
        <taxon>Pleosporomycetidae</taxon>
        <taxon>Pleosporales</taxon>
        <taxon>Pleosporineae</taxon>
        <taxon>Phaeosphaeriaceae</taxon>
        <taxon>Paraphoma</taxon>
    </lineage>
</organism>
<feature type="compositionally biased region" description="Low complexity" evidence="3">
    <location>
        <begin position="929"/>
        <end position="941"/>
    </location>
</feature>
<dbReference type="PANTHER" id="PTHR46116">
    <property type="entry name" value="(E3-INDEPENDENT) E2 UBIQUITIN-CONJUGATING ENZYME"/>
    <property type="match status" value="1"/>
</dbReference>
<dbReference type="InterPro" id="IPR000608">
    <property type="entry name" value="UBC"/>
</dbReference>
<dbReference type="EMBL" id="JAGMVJ010000017">
    <property type="protein sequence ID" value="KAH7078438.1"/>
    <property type="molecule type" value="Genomic_DNA"/>
</dbReference>
<feature type="compositionally biased region" description="Gly residues" evidence="3">
    <location>
        <begin position="997"/>
        <end position="1022"/>
    </location>
</feature>
<feature type="region of interest" description="Disordered" evidence="3">
    <location>
        <begin position="917"/>
        <end position="1022"/>
    </location>
</feature>
<feature type="region of interest" description="Disordered" evidence="3">
    <location>
        <begin position="831"/>
        <end position="860"/>
    </location>
</feature>
<dbReference type="OrthoDB" id="47801at2759"/>
<dbReference type="PANTHER" id="PTHR46116:SF15">
    <property type="entry name" value="(E3-INDEPENDENT) E2 UBIQUITIN-CONJUGATING ENZYME"/>
    <property type="match status" value="1"/>
</dbReference>
<dbReference type="Proteomes" id="UP000813461">
    <property type="component" value="Unassembled WGS sequence"/>
</dbReference>
<gene>
    <name evidence="5" type="ORF">FB567DRAFT_631773</name>
</gene>
<evidence type="ECO:0000313" key="5">
    <source>
        <dbReference type="EMBL" id="KAH7078438.1"/>
    </source>
</evidence>
<name>A0A8K0VUJ1_9PLEO</name>
<dbReference type="GO" id="GO:0061631">
    <property type="term" value="F:ubiquitin conjugating enzyme activity"/>
    <property type="evidence" value="ECO:0007669"/>
    <property type="project" value="TreeGrafter"/>
</dbReference>
<feature type="region of interest" description="Disordered" evidence="3">
    <location>
        <begin position="225"/>
        <end position="262"/>
    </location>
</feature>
<dbReference type="InterPro" id="IPR016135">
    <property type="entry name" value="UBQ-conjugating_enzyme/RWD"/>
</dbReference>
<keyword evidence="6" id="KW-1185">Reference proteome</keyword>
<keyword evidence="2" id="KW-0833">Ubl conjugation pathway</keyword>
<feature type="domain" description="UBC core" evidence="4">
    <location>
        <begin position="535"/>
        <end position="697"/>
    </location>
</feature>
<comment type="caution">
    <text evidence="5">The sequence shown here is derived from an EMBL/GenBank/DDBJ whole genome shotgun (WGS) entry which is preliminary data.</text>
</comment>
<dbReference type="Gene3D" id="3.10.110.10">
    <property type="entry name" value="Ubiquitin Conjugating Enzyme"/>
    <property type="match status" value="1"/>
</dbReference>
<dbReference type="AlphaFoldDB" id="A0A8K0VUJ1"/>
<reference evidence="5" key="1">
    <citation type="journal article" date="2021" name="Nat. Commun.">
        <title>Genetic determinants of endophytism in the Arabidopsis root mycobiome.</title>
        <authorList>
            <person name="Mesny F."/>
            <person name="Miyauchi S."/>
            <person name="Thiergart T."/>
            <person name="Pickel B."/>
            <person name="Atanasova L."/>
            <person name="Karlsson M."/>
            <person name="Huettel B."/>
            <person name="Barry K.W."/>
            <person name="Haridas S."/>
            <person name="Chen C."/>
            <person name="Bauer D."/>
            <person name="Andreopoulos W."/>
            <person name="Pangilinan J."/>
            <person name="LaButti K."/>
            <person name="Riley R."/>
            <person name="Lipzen A."/>
            <person name="Clum A."/>
            <person name="Drula E."/>
            <person name="Henrissat B."/>
            <person name="Kohler A."/>
            <person name="Grigoriev I.V."/>
            <person name="Martin F.M."/>
            <person name="Hacquard S."/>
        </authorList>
    </citation>
    <scope>NUCLEOTIDE SEQUENCE</scope>
    <source>
        <strain evidence="5">MPI-SDFR-AT-0120</strain>
    </source>
</reference>
<accession>A0A8K0VUJ1</accession>